<proteinExistence type="inferred from homology"/>
<comment type="similarity">
    <text evidence="1">Belongs to the cystatin family.</text>
</comment>
<dbReference type="PANTHER" id="PTHR11414:SF21">
    <property type="entry name" value="CYSTATIN 14A, TANDEM DUPLICATE 1-RELATED"/>
    <property type="match status" value="1"/>
</dbReference>
<accession>A0ABP0GUT1</accession>
<evidence type="ECO:0000313" key="6">
    <source>
        <dbReference type="Proteomes" id="UP001642483"/>
    </source>
</evidence>
<evidence type="ECO:0000256" key="3">
    <source>
        <dbReference type="ARBA" id="ARBA00022704"/>
    </source>
</evidence>
<evidence type="ECO:0000256" key="2">
    <source>
        <dbReference type="ARBA" id="ARBA00022690"/>
    </source>
</evidence>
<keyword evidence="2" id="KW-0646">Protease inhibitor</keyword>
<comment type="caution">
    <text evidence="5">The sequence shown here is derived from an EMBL/GenBank/DDBJ whole genome shotgun (WGS) entry which is preliminary data.</text>
</comment>
<evidence type="ECO:0008006" key="7">
    <source>
        <dbReference type="Google" id="ProtNLM"/>
    </source>
</evidence>
<dbReference type="EMBL" id="CAWYQH010000152">
    <property type="protein sequence ID" value="CAK8695484.1"/>
    <property type="molecule type" value="Genomic_DNA"/>
</dbReference>
<dbReference type="Gene3D" id="3.10.450.10">
    <property type="match status" value="1"/>
</dbReference>
<dbReference type="InterPro" id="IPR001713">
    <property type="entry name" value="Prot_inh_stefin"/>
</dbReference>
<evidence type="ECO:0000313" key="4">
    <source>
        <dbReference type="EMBL" id="CAK8695484.1"/>
    </source>
</evidence>
<keyword evidence="6" id="KW-1185">Reference proteome</keyword>
<dbReference type="Proteomes" id="UP001642483">
    <property type="component" value="Unassembled WGS sequence"/>
</dbReference>
<dbReference type="PANTHER" id="PTHR11414">
    <property type="entry name" value="CYSTATIN FAMILY MEMBER"/>
    <property type="match status" value="1"/>
</dbReference>
<keyword evidence="3" id="KW-0789">Thiol protease inhibitor</keyword>
<protein>
    <recommendedName>
        <fullName evidence="7">Cystatin domain-containing protein</fullName>
    </recommendedName>
</protein>
<gene>
    <name evidence="4" type="ORF">CVLEPA_LOCUS28756</name>
    <name evidence="5" type="ORF">CVLEPA_LOCUS28766</name>
</gene>
<dbReference type="EMBL" id="CAWYQH010000152">
    <property type="protein sequence ID" value="CAK8695495.1"/>
    <property type="molecule type" value="Genomic_DNA"/>
</dbReference>
<dbReference type="PRINTS" id="PR00295">
    <property type="entry name" value="STEFINA"/>
</dbReference>
<reference evidence="5 6" key="1">
    <citation type="submission" date="2024-02" db="EMBL/GenBank/DDBJ databases">
        <authorList>
            <person name="Daric V."/>
            <person name="Darras S."/>
        </authorList>
    </citation>
    <scope>NUCLEOTIDE SEQUENCE [LARGE SCALE GENOMIC DNA]</scope>
</reference>
<sequence>MENKQFSETLPVTKRVLAIAIGMRPEVESQTGQKHKVYAAVEYRSKAEKGTLYYIKIFVGSEKYIVIKVLWSIGNRFKLKGVKTNFDLSDKIDEFESNIYSLHDVVSPQIATKLMQEIADSVKPDVEEKTEQTFNTYDVLTYRDEFKGVSPEEHVTMLFHIWVVVSDLRNLCLTVQFCTSDNKPRLIQANFI</sequence>
<organism evidence="5 6">
    <name type="scientific">Clavelina lepadiformis</name>
    <name type="common">Light-bulb sea squirt</name>
    <name type="synonym">Ascidia lepadiformis</name>
    <dbReference type="NCBI Taxonomy" id="159417"/>
    <lineage>
        <taxon>Eukaryota</taxon>
        <taxon>Metazoa</taxon>
        <taxon>Chordata</taxon>
        <taxon>Tunicata</taxon>
        <taxon>Ascidiacea</taxon>
        <taxon>Aplousobranchia</taxon>
        <taxon>Clavelinidae</taxon>
        <taxon>Clavelina</taxon>
    </lineage>
</organism>
<name>A0ABP0GUT1_CLALP</name>
<evidence type="ECO:0000313" key="5">
    <source>
        <dbReference type="EMBL" id="CAK8695495.1"/>
    </source>
</evidence>
<evidence type="ECO:0000256" key="1">
    <source>
        <dbReference type="ARBA" id="ARBA00009403"/>
    </source>
</evidence>